<keyword evidence="1" id="KW-0472">Membrane</keyword>
<reference evidence="2 3" key="1">
    <citation type="submission" date="2018-10" db="EMBL/GenBank/DDBJ databases">
        <title>Paraburkholderia sp. 7MK8-2, isolated from soil.</title>
        <authorList>
            <person name="Gao Z.-H."/>
            <person name="Qiu L.-H."/>
        </authorList>
    </citation>
    <scope>NUCLEOTIDE SEQUENCE [LARGE SCALE GENOMIC DNA]</scope>
    <source>
        <strain evidence="2 3">7MK8-2</strain>
    </source>
</reference>
<evidence type="ECO:0000256" key="1">
    <source>
        <dbReference type="SAM" id="Phobius"/>
    </source>
</evidence>
<sequence length="108" mass="12296">MNLENLKAQLAKMNLAPKSLSLAYALAVCIGGLGLQQLYLGKYKSWLWRFGLGWLVIALAIVVKADSLHVFGPVWFLALIWLFLNVVTDWLTLWRQVLKVNERINQAK</sequence>
<protein>
    <recommendedName>
        <fullName evidence="4">TM2 domain-containing protein</fullName>
    </recommendedName>
</protein>
<dbReference type="OrthoDB" id="7027411at2"/>
<evidence type="ECO:0000313" key="2">
    <source>
        <dbReference type="EMBL" id="RKP47598.1"/>
    </source>
</evidence>
<dbReference type="EMBL" id="RBZV01000005">
    <property type="protein sequence ID" value="RKP47598.1"/>
    <property type="molecule type" value="Genomic_DNA"/>
</dbReference>
<accession>A0A494XAL4</accession>
<name>A0A494XAL4_9BURK</name>
<keyword evidence="1" id="KW-1133">Transmembrane helix</keyword>
<feature type="transmembrane region" description="Helical" evidence="1">
    <location>
        <begin position="75"/>
        <end position="94"/>
    </location>
</feature>
<feature type="transmembrane region" description="Helical" evidence="1">
    <location>
        <begin position="46"/>
        <end position="63"/>
    </location>
</feature>
<dbReference type="AlphaFoldDB" id="A0A494XAL4"/>
<evidence type="ECO:0000313" key="3">
    <source>
        <dbReference type="Proteomes" id="UP000280434"/>
    </source>
</evidence>
<proteinExistence type="predicted"/>
<dbReference type="RefSeq" id="WP_147426666.1">
    <property type="nucleotide sequence ID" value="NZ_RBZV01000005.1"/>
</dbReference>
<organism evidence="2 3">
    <name type="scientific">Trinickia fusca</name>
    <dbReference type="NCBI Taxonomy" id="2419777"/>
    <lineage>
        <taxon>Bacteria</taxon>
        <taxon>Pseudomonadati</taxon>
        <taxon>Pseudomonadota</taxon>
        <taxon>Betaproteobacteria</taxon>
        <taxon>Burkholderiales</taxon>
        <taxon>Burkholderiaceae</taxon>
        <taxon>Trinickia</taxon>
    </lineage>
</organism>
<feature type="transmembrane region" description="Helical" evidence="1">
    <location>
        <begin position="20"/>
        <end position="39"/>
    </location>
</feature>
<dbReference type="Proteomes" id="UP000280434">
    <property type="component" value="Unassembled WGS sequence"/>
</dbReference>
<evidence type="ECO:0008006" key="4">
    <source>
        <dbReference type="Google" id="ProtNLM"/>
    </source>
</evidence>
<gene>
    <name evidence="2" type="ORF">D7S89_15340</name>
</gene>
<keyword evidence="1" id="KW-0812">Transmembrane</keyword>
<keyword evidence="3" id="KW-1185">Reference proteome</keyword>
<comment type="caution">
    <text evidence="2">The sequence shown here is derived from an EMBL/GenBank/DDBJ whole genome shotgun (WGS) entry which is preliminary data.</text>
</comment>